<dbReference type="RefSeq" id="WP_203629932.1">
    <property type="nucleotide sequence ID" value="NZ_BNJR01000012.1"/>
</dbReference>
<dbReference type="Proteomes" id="UP000604765">
    <property type="component" value="Unassembled WGS sequence"/>
</dbReference>
<sequence length="189" mass="21773">MSIVDVCSVISLMFVALTFLSQIRNNKKQAATHISTWIGDGEGIKKSCVVSNDNQFPVYNVISFMVPNDYSEKSSLQILRYIQNYNLHFSKDSEDLNSSISEKENMVERTGGNPDLSECRNMYYYEIFSPGSKEYFFEDSHGMGNEHKVPGIFFTDNQNIQWYRDIHGGLRRKKYIRAAVKAAIIFRHV</sequence>
<keyword evidence="2" id="KW-1185">Reference proteome</keyword>
<proteinExistence type="predicted"/>
<evidence type="ECO:0000313" key="2">
    <source>
        <dbReference type="Proteomes" id="UP000604765"/>
    </source>
</evidence>
<gene>
    <name evidence="1" type="ORF">YK48G_13380</name>
</gene>
<accession>A0ABQ3VZR4</accession>
<evidence type="ECO:0000313" key="1">
    <source>
        <dbReference type="EMBL" id="GHP13913.1"/>
    </source>
</evidence>
<organism evidence="1 2">
    <name type="scientific">Lentilactobacillus fungorum</name>
    <dbReference type="NCBI Taxonomy" id="2201250"/>
    <lineage>
        <taxon>Bacteria</taxon>
        <taxon>Bacillati</taxon>
        <taxon>Bacillota</taxon>
        <taxon>Bacilli</taxon>
        <taxon>Lactobacillales</taxon>
        <taxon>Lactobacillaceae</taxon>
        <taxon>Lentilactobacillus</taxon>
    </lineage>
</organism>
<dbReference type="EMBL" id="BNJR01000012">
    <property type="protein sequence ID" value="GHP13913.1"/>
    <property type="molecule type" value="Genomic_DNA"/>
</dbReference>
<comment type="caution">
    <text evidence="1">The sequence shown here is derived from an EMBL/GenBank/DDBJ whole genome shotgun (WGS) entry which is preliminary data.</text>
</comment>
<reference evidence="1 2" key="1">
    <citation type="journal article" date="2021" name="Int. J. Syst. Evol. Microbiol.">
        <title>Lentilactobacillus fungorum sp. nov., isolated from spent mushroom substrates.</title>
        <authorList>
            <person name="Tohno M."/>
            <person name="Tanizawa Y."/>
            <person name="Kojima Y."/>
            <person name="Sakamoto M."/>
            <person name="Ohkuma M."/>
            <person name="Kobayashi H."/>
        </authorList>
    </citation>
    <scope>NUCLEOTIDE SEQUENCE [LARGE SCALE GENOMIC DNA]</scope>
    <source>
        <strain evidence="1 2">YK48G</strain>
    </source>
</reference>
<name>A0ABQ3VZR4_9LACO</name>
<protein>
    <submittedName>
        <fullName evidence="1">Uncharacterized protein</fullName>
    </submittedName>
</protein>